<evidence type="ECO:0000313" key="2">
    <source>
        <dbReference type="EMBL" id="QHN77312.1"/>
    </source>
</evidence>
<name>A0A6B9VAQ5_ARAHY</name>
<evidence type="ECO:0000313" key="3">
    <source>
        <dbReference type="Proteomes" id="UP000464620"/>
    </source>
</evidence>
<organism evidence="2 3">
    <name type="scientific">Arachis hypogaea</name>
    <name type="common">Peanut</name>
    <dbReference type="NCBI Taxonomy" id="3818"/>
    <lineage>
        <taxon>Eukaryota</taxon>
        <taxon>Viridiplantae</taxon>
        <taxon>Streptophyta</taxon>
        <taxon>Embryophyta</taxon>
        <taxon>Tracheophyta</taxon>
        <taxon>Spermatophyta</taxon>
        <taxon>Magnoliopsida</taxon>
        <taxon>eudicotyledons</taxon>
        <taxon>Gunneridae</taxon>
        <taxon>Pentapetalae</taxon>
        <taxon>rosids</taxon>
        <taxon>fabids</taxon>
        <taxon>Fabales</taxon>
        <taxon>Fabaceae</taxon>
        <taxon>Papilionoideae</taxon>
        <taxon>50 kb inversion clade</taxon>
        <taxon>dalbergioids sensu lato</taxon>
        <taxon>Dalbergieae</taxon>
        <taxon>Pterocarpus clade</taxon>
        <taxon>Arachis</taxon>
    </lineage>
</organism>
<sequence>MNPRNFSASMEKAHLSGLSLMPCCRRDANTPPRSLRRSSGRVVFARMSST</sequence>
<dbReference type="EMBL" id="CP031001">
    <property type="protein sequence ID" value="QHN77312.1"/>
    <property type="molecule type" value="Genomic_DNA"/>
</dbReference>
<feature type="region of interest" description="Disordered" evidence="1">
    <location>
        <begin position="27"/>
        <end position="50"/>
    </location>
</feature>
<dbReference type="AlphaFoldDB" id="A0A6B9VAQ5"/>
<evidence type="ECO:0000256" key="1">
    <source>
        <dbReference type="SAM" id="MobiDB-lite"/>
    </source>
</evidence>
<protein>
    <submittedName>
        <fullName evidence="2">Uncharacterized protein</fullName>
    </submittedName>
</protein>
<gene>
    <name evidence="2" type="ORF">DS421_19g651530</name>
</gene>
<dbReference type="Proteomes" id="UP000464620">
    <property type="component" value="Chromosome B09"/>
</dbReference>
<proteinExistence type="predicted"/>
<reference evidence="2 3" key="1">
    <citation type="submission" date="2020-01" db="EMBL/GenBank/DDBJ databases">
        <title>Genome sequence of Arachis hypogaea, cultivar Shitouqi.</title>
        <authorList>
            <person name="Zhuang W."/>
            <person name="Chen H."/>
            <person name="Varshney R."/>
            <person name="Wang D."/>
            <person name="Ming R."/>
        </authorList>
    </citation>
    <scope>NUCLEOTIDE SEQUENCE [LARGE SCALE GENOMIC DNA]</scope>
    <source>
        <tissue evidence="2">Young leaf</tissue>
    </source>
</reference>
<accession>A0A6B9VAQ5</accession>